<accession>A0A224AAH4</accession>
<sequence>MMVLCLLSVQLVLLFFLFFAVKKLYLTTLVVLESMVLTSLVLVVFILSISSSSLYIFIFLLVLAVCEAGLGLSVLMSYIKITGGNYIQSTFQL</sequence>
<keyword evidence="1" id="KW-0812">Transmembrane</keyword>
<keyword evidence="1" id="KW-0472">Membrane</keyword>
<dbReference type="Gene3D" id="1.10.287.3510">
    <property type="match status" value="1"/>
</dbReference>
<name>A0A224AAH4_9EUPU</name>
<dbReference type="AlphaFoldDB" id="A0A224AAH4"/>
<feature type="transmembrane region" description="Helical" evidence="1">
    <location>
        <begin position="54"/>
        <end position="79"/>
    </location>
</feature>
<keyword evidence="2" id="KW-0496">Mitochondrion</keyword>
<evidence type="ECO:0000313" key="2">
    <source>
        <dbReference type="EMBL" id="BBA10274.1"/>
    </source>
</evidence>
<reference evidence="2" key="1">
    <citation type="journal article" date="2017" name="Zool. J. Linn. Soc.">
        <title>Molecular phylogeny, frequent parallel evolution and new system of Japanese clausiliid land snails (Gastropoda: Stylommatophora).</title>
        <authorList>
            <person name="Motochin R."/>
            <person name="Wang M."/>
            <person name="Ueshima R."/>
        </authorList>
    </citation>
    <scope>NUCLEOTIDE SEQUENCE</scope>
    <source>
        <strain evidence="2">AG644</strain>
        <tissue evidence="2">Muscle</tissue>
    </source>
</reference>
<evidence type="ECO:0000256" key="1">
    <source>
        <dbReference type="SAM" id="Phobius"/>
    </source>
</evidence>
<feature type="transmembrane region" description="Helical" evidence="1">
    <location>
        <begin position="30"/>
        <end position="47"/>
    </location>
</feature>
<organism evidence="2">
    <name type="scientific">Megalophaedusa bilabrata</name>
    <dbReference type="NCBI Taxonomy" id="1885860"/>
    <lineage>
        <taxon>Eukaryota</taxon>
        <taxon>Metazoa</taxon>
        <taxon>Spiralia</taxon>
        <taxon>Lophotrochozoa</taxon>
        <taxon>Mollusca</taxon>
        <taxon>Gastropoda</taxon>
        <taxon>Heterobranchia</taxon>
        <taxon>Euthyneura</taxon>
        <taxon>Panpulmonata</taxon>
        <taxon>Eupulmonata</taxon>
        <taxon>Stylommatophora</taxon>
        <taxon>Helicina</taxon>
        <taxon>Clausilioidea</taxon>
        <taxon>Clausiliidae</taxon>
        <taxon>Phaedusinae</taxon>
        <taxon>Megalophaedusa</taxon>
    </lineage>
</organism>
<protein>
    <submittedName>
        <fullName evidence="2">NADH dehydrogenase subunit 4L</fullName>
    </submittedName>
</protein>
<keyword evidence="1" id="KW-1133">Transmembrane helix</keyword>
<gene>
    <name evidence="2" type="primary">ND4L</name>
</gene>
<dbReference type="EMBL" id="LC171966">
    <property type="protein sequence ID" value="BBA10274.1"/>
    <property type="molecule type" value="Genomic_DNA"/>
</dbReference>
<geneLocation type="mitochondrion" evidence="2"/>
<proteinExistence type="predicted"/>